<dbReference type="SUPFAM" id="SSF54909">
    <property type="entry name" value="Dimeric alpha+beta barrel"/>
    <property type="match status" value="1"/>
</dbReference>
<dbReference type="PANTHER" id="PTHR43239">
    <property type="entry name" value="UPF0734 PROTEIN DDB_G0273871/DDB_G0273177"/>
    <property type="match status" value="1"/>
</dbReference>
<dbReference type="Pfam" id="PF05336">
    <property type="entry name" value="rhaM"/>
    <property type="match status" value="1"/>
</dbReference>
<gene>
    <name evidence="1" type="ORF">F4148_09585</name>
</gene>
<dbReference type="GO" id="GO:0016857">
    <property type="term" value="F:racemase and epimerase activity, acting on carbohydrates and derivatives"/>
    <property type="evidence" value="ECO:0007669"/>
    <property type="project" value="InterPro"/>
</dbReference>
<protein>
    <submittedName>
        <fullName evidence="1">L-rhamnose mutarotase</fullName>
    </submittedName>
</protein>
<dbReference type="Gene3D" id="3.30.70.100">
    <property type="match status" value="1"/>
</dbReference>
<dbReference type="InterPro" id="IPR008000">
    <property type="entry name" value="Rham/fucose_mutarotase"/>
</dbReference>
<dbReference type="PANTHER" id="PTHR43239:SF1">
    <property type="entry name" value="UPF0734 PROTEIN DDB_G0273871_DDB_G0273177"/>
    <property type="match status" value="1"/>
</dbReference>
<organism evidence="1">
    <name type="scientific">Caldilineaceae bacterium SB0675_bin_29</name>
    <dbReference type="NCBI Taxonomy" id="2605266"/>
    <lineage>
        <taxon>Bacteria</taxon>
        <taxon>Bacillati</taxon>
        <taxon>Chloroflexota</taxon>
        <taxon>Caldilineae</taxon>
        <taxon>Caldilineales</taxon>
        <taxon>Caldilineaceae</taxon>
    </lineage>
</organism>
<dbReference type="AlphaFoldDB" id="A0A6B1G0I1"/>
<name>A0A6B1G0I1_9CHLR</name>
<evidence type="ECO:0000313" key="1">
    <source>
        <dbReference type="EMBL" id="MYH61990.1"/>
    </source>
</evidence>
<dbReference type="EMBL" id="VYDA01000352">
    <property type="protein sequence ID" value="MYH61990.1"/>
    <property type="molecule type" value="Genomic_DNA"/>
</dbReference>
<accession>A0A6B1G0I1</accession>
<proteinExistence type="predicted"/>
<dbReference type="InterPro" id="IPR011008">
    <property type="entry name" value="Dimeric_a/b-barrel"/>
</dbReference>
<reference evidence="1" key="1">
    <citation type="submission" date="2019-09" db="EMBL/GenBank/DDBJ databases">
        <title>Characterisation of the sponge microbiome using genome-centric metagenomics.</title>
        <authorList>
            <person name="Engelberts J.P."/>
            <person name="Robbins S.J."/>
            <person name="De Goeij J.M."/>
            <person name="Aranda M."/>
            <person name="Bell S.C."/>
            <person name="Webster N.S."/>
        </authorList>
    </citation>
    <scope>NUCLEOTIDE SEQUENCE</scope>
    <source>
        <strain evidence="1">SB0675_bin_29</strain>
    </source>
</reference>
<sequence length="110" mass="12665">MKCYGLTINLKDDPEIIAQYKAYHRDVWPEVLENARNLGILKTRIFLSGRRLFMYIETEDGFDFGRAFAAPGGGAARLRAWDDLMRGFQERAPEAQAGEWWAQMELVHSV</sequence>
<dbReference type="InterPro" id="IPR052996">
    <property type="entry name" value="Carb_Metab_Mutarotase"/>
</dbReference>
<comment type="caution">
    <text evidence="1">The sequence shown here is derived from an EMBL/GenBank/DDBJ whole genome shotgun (WGS) entry which is preliminary data.</text>
</comment>